<dbReference type="Proteomes" id="UP000828941">
    <property type="component" value="Chromosome 13"/>
</dbReference>
<keyword evidence="2" id="KW-1185">Reference proteome</keyword>
<evidence type="ECO:0000313" key="1">
    <source>
        <dbReference type="EMBL" id="KAI4301209.1"/>
    </source>
</evidence>
<gene>
    <name evidence="1" type="ORF">L6164_034510</name>
</gene>
<evidence type="ECO:0000313" key="2">
    <source>
        <dbReference type="Proteomes" id="UP000828941"/>
    </source>
</evidence>
<proteinExistence type="predicted"/>
<accession>A0ACB9KVH3</accession>
<comment type="caution">
    <text evidence="1">The sequence shown here is derived from an EMBL/GenBank/DDBJ whole genome shotgun (WGS) entry which is preliminary data.</text>
</comment>
<organism evidence="1 2">
    <name type="scientific">Bauhinia variegata</name>
    <name type="common">Purple orchid tree</name>
    <name type="synonym">Phanera variegata</name>
    <dbReference type="NCBI Taxonomy" id="167791"/>
    <lineage>
        <taxon>Eukaryota</taxon>
        <taxon>Viridiplantae</taxon>
        <taxon>Streptophyta</taxon>
        <taxon>Embryophyta</taxon>
        <taxon>Tracheophyta</taxon>
        <taxon>Spermatophyta</taxon>
        <taxon>Magnoliopsida</taxon>
        <taxon>eudicotyledons</taxon>
        <taxon>Gunneridae</taxon>
        <taxon>Pentapetalae</taxon>
        <taxon>rosids</taxon>
        <taxon>fabids</taxon>
        <taxon>Fabales</taxon>
        <taxon>Fabaceae</taxon>
        <taxon>Cercidoideae</taxon>
        <taxon>Cercideae</taxon>
        <taxon>Bauhiniinae</taxon>
        <taxon>Bauhinia</taxon>
    </lineage>
</organism>
<protein>
    <submittedName>
        <fullName evidence="1">Uncharacterized protein</fullName>
    </submittedName>
</protein>
<reference evidence="1 2" key="1">
    <citation type="journal article" date="2022" name="DNA Res.">
        <title>Chromosomal-level genome assembly of the orchid tree Bauhinia variegata (Leguminosae; Cercidoideae) supports the allotetraploid origin hypothesis of Bauhinia.</title>
        <authorList>
            <person name="Zhong Y."/>
            <person name="Chen Y."/>
            <person name="Zheng D."/>
            <person name="Pang J."/>
            <person name="Liu Y."/>
            <person name="Luo S."/>
            <person name="Meng S."/>
            <person name="Qian L."/>
            <person name="Wei D."/>
            <person name="Dai S."/>
            <person name="Zhou R."/>
        </authorList>
    </citation>
    <scope>NUCLEOTIDE SEQUENCE [LARGE SCALE GENOMIC DNA]</scope>
    <source>
        <strain evidence="1">BV-YZ2020</strain>
    </source>
</reference>
<sequence length="239" mass="26309">MLVHGRNNEGETPLFLADLYGQKETFVYLDSVASNKDTTLWRRDGGESILHCTIRESTLNQGWQEHIACGSAEQATSHIQGIAESSGFLGQPADTVSGCQREQYIAFGRQYVKNLVPEHLIFQTNKDDKIPGDIFDETHEKLVQDGSKWLKSTSESCSLVTALIVGVSFATSSSVPGGTNDETGKPTLKGQPAFNMFAITSLVALSFSITALVMFLAILTSCEQPKDFRRDFHSSFFWA</sequence>
<dbReference type="EMBL" id="CM039438">
    <property type="protein sequence ID" value="KAI4301209.1"/>
    <property type="molecule type" value="Genomic_DNA"/>
</dbReference>
<name>A0ACB9KVH3_BAUVA</name>